<dbReference type="RefSeq" id="XP_009039095.1">
    <property type="nucleotide sequence ID" value="XM_009040847.1"/>
</dbReference>
<dbReference type="KEGG" id="aaf:AURANDRAFT_65851"/>
<evidence type="ECO:0000313" key="4">
    <source>
        <dbReference type="Proteomes" id="UP000002729"/>
    </source>
</evidence>
<gene>
    <name evidence="3" type="ORF">AURANDRAFT_65851</name>
</gene>
<evidence type="ECO:0000256" key="1">
    <source>
        <dbReference type="SAM" id="MobiDB-lite"/>
    </source>
</evidence>
<keyword evidence="4" id="KW-1185">Reference proteome</keyword>
<dbReference type="CDD" id="cd06532">
    <property type="entry name" value="Glyco_transf_25"/>
    <property type="match status" value="1"/>
</dbReference>
<accession>F0YF72</accession>
<sequence length="361" mass="39467">MLINLDRAPDRLAFMEKQFAEHGVRYERFPAVDGAAVAGDPAAVVEGCAVEYCAPADFGIERERWCREGKKLRVGEIGCVLSHLACIKRVYEANEHEAVVVVEDDISLEFVPKWTRSLGDIARADGWGIVKISCNHPAGVRNLLKMDEGLVPFKRHYWSTGMYIINRRGMKLVLDKYCAGAAFRVINDSACGAADYASTPAFRRRSSAIYDVDDCFMYTVPLVCEATFESTVHDADQEHTDYSSSPAAKVVRDFYKAKDLSATVSAMLKAMPEDQLAALREKFLAAQLNSDKRKAAAPPPPPPTAAPAPAPPPAEPDEDPKAKVEDTSRVGWQAKWSAPKKAPSSFAAFAAARREAGGKKG</sequence>
<dbReference type="AlphaFoldDB" id="F0YF72"/>
<feature type="domain" description="Glycosyl transferase family 25" evidence="2">
    <location>
        <begin position="2"/>
        <end position="109"/>
    </location>
</feature>
<dbReference type="InParanoid" id="F0YF72"/>
<dbReference type="OrthoDB" id="47375at2759"/>
<organism evidence="4">
    <name type="scientific">Aureococcus anophagefferens</name>
    <name type="common">Harmful bloom alga</name>
    <dbReference type="NCBI Taxonomy" id="44056"/>
    <lineage>
        <taxon>Eukaryota</taxon>
        <taxon>Sar</taxon>
        <taxon>Stramenopiles</taxon>
        <taxon>Ochrophyta</taxon>
        <taxon>Pelagophyceae</taxon>
        <taxon>Pelagomonadales</taxon>
        <taxon>Pelagomonadaceae</taxon>
        <taxon>Aureococcus</taxon>
    </lineage>
</organism>
<dbReference type="Pfam" id="PF01755">
    <property type="entry name" value="Glyco_transf_25"/>
    <property type="match status" value="1"/>
</dbReference>
<dbReference type="Proteomes" id="UP000002729">
    <property type="component" value="Unassembled WGS sequence"/>
</dbReference>
<protein>
    <recommendedName>
        <fullName evidence="2">Glycosyl transferase family 25 domain-containing protein</fullName>
    </recommendedName>
</protein>
<feature type="compositionally biased region" description="Basic and acidic residues" evidence="1">
    <location>
        <begin position="319"/>
        <end position="328"/>
    </location>
</feature>
<dbReference type="GeneID" id="20225542"/>
<dbReference type="InterPro" id="IPR002654">
    <property type="entry name" value="Glyco_trans_25"/>
</dbReference>
<feature type="compositionally biased region" description="Low complexity" evidence="1">
    <location>
        <begin position="334"/>
        <end position="346"/>
    </location>
</feature>
<proteinExistence type="predicted"/>
<feature type="region of interest" description="Disordered" evidence="1">
    <location>
        <begin position="290"/>
        <end position="346"/>
    </location>
</feature>
<evidence type="ECO:0000313" key="3">
    <source>
        <dbReference type="EMBL" id="EGB06140.1"/>
    </source>
</evidence>
<dbReference type="EMBL" id="GL833136">
    <property type="protein sequence ID" value="EGB06140.1"/>
    <property type="molecule type" value="Genomic_DNA"/>
</dbReference>
<reference evidence="3 4" key="1">
    <citation type="journal article" date="2011" name="Proc. Natl. Acad. Sci. U.S.A.">
        <title>Niche of harmful alga Aureococcus anophagefferens revealed through ecogenomics.</title>
        <authorList>
            <person name="Gobler C.J."/>
            <person name="Berry D.L."/>
            <person name="Dyhrman S.T."/>
            <person name="Wilhelm S.W."/>
            <person name="Salamov A."/>
            <person name="Lobanov A.V."/>
            <person name="Zhang Y."/>
            <person name="Collier J.L."/>
            <person name="Wurch L.L."/>
            <person name="Kustka A.B."/>
            <person name="Dill B.D."/>
            <person name="Shah M."/>
            <person name="VerBerkmoes N.C."/>
            <person name="Kuo A."/>
            <person name="Terry A."/>
            <person name="Pangilinan J."/>
            <person name="Lindquist E.A."/>
            <person name="Lucas S."/>
            <person name="Paulsen I.T."/>
            <person name="Hattenrath-Lehmann T.K."/>
            <person name="Talmage S.C."/>
            <person name="Walker E.A."/>
            <person name="Koch F."/>
            <person name="Burson A.M."/>
            <person name="Marcoval M.A."/>
            <person name="Tang Y.Z."/>
            <person name="Lecleir G.R."/>
            <person name="Coyne K.J."/>
            <person name="Berg G.M."/>
            <person name="Bertrand E.M."/>
            <person name="Saito M.A."/>
            <person name="Gladyshev V.N."/>
            <person name="Grigoriev I.V."/>
        </authorList>
    </citation>
    <scope>NUCLEOTIDE SEQUENCE [LARGE SCALE GENOMIC DNA]</scope>
    <source>
        <strain evidence="4">CCMP 1984</strain>
    </source>
</reference>
<feature type="compositionally biased region" description="Pro residues" evidence="1">
    <location>
        <begin position="297"/>
        <end position="314"/>
    </location>
</feature>
<evidence type="ECO:0000259" key="2">
    <source>
        <dbReference type="Pfam" id="PF01755"/>
    </source>
</evidence>
<name>F0YF72_AURAN</name>